<evidence type="ECO:0000313" key="3">
    <source>
        <dbReference type="Proteomes" id="UP001341840"/>
    </source>
</evidence>
<protein>
    <submittedName>
        <fullName evidence="2">Uncharacterized protein</fullName>
    </submittedName>
</protein>
<proteinExistence type="predicted"/>
<accession>A0ABU6UKE2</accession>
<keyword evidence="3" id="KW-1185">Reference proteome</keyword>
<reference evidence="2 3" key="1">
    <citation type="journal article" date="2023" name="Plants (Basel)">
        <title>Bridging the Gap: Combining Genomics and Transcriptomics Approaches to Understand Stylosanthes scabra, an Orphan Legume from the Brazilian Caatinga.</title>
        <authorList>
            <person name="Ferreira-Neto J.R.C."/>
            <person name="da Silva M.D."/>
            <person name="Binneck E."/>
            <person name="de Melo N.F."/>
            <person name="da Silva R.H."/>
            <person name="de Melo A.L.T.M."/>
            <person name="Pandolfi V."/>
            <person name="Bustamante F.O."/>
            <person name="Brasileiro-Vidal A.C."/>
            <person name="Benko-Iseppon A.M."/>
        </authorList>
    </citation>
    <scope>NUCLEOTIDE SEQUENCE [LARGE SCALE GENOMIC DNA]</scope>
    <source>
        <tissue evidence="2">Leaves</tissue>
    </source>
</reference>
<gene>
    <name evidence="2" type="ORF">PIB30_052184</name>
</gene>
<dbReference type="EMBL" id="JASCZI010121205">
    <property type="protein sequence ID" value="MED6160523.1"/>
    <property type="molecule type" value="Genomic_DNA"/>
</dbReference>
<feature type="region of interest" description="Disordered" evidence="1">
    <location>
        <begin position="18"/>
        <end position="46"/>
    </location>
</feature>
<evidence type="ECO:0000256" key="1">
    <source>
        <dbReference type="SAM" id="MobiDB-lite"/>
    </source>
</evidence>
<feature type="compositionally biased region" description="Polar residues" evidence="1">
    <location>
        <begin position="25"/>
        <end position="34"/>
    </location>
</feature>
<dbReference type="Proteomes" id="UP001341840">
    <property type="component" value="Unassembled WGS sequence"/>
</dbReference>
<evidence type="ECO:0000313" key="2">
    <source>
        <dbReference type="EMBL" id="MED6160523.1"/>
    </source>
</evidence>
<organism evidence="2 3">
    <name type="scientific">Stylosanthes scabra</name>
    <dbReference type="NCBI Taxonomy" id="79078"/>
    <lineage>
        <taxon>Eukaryota</taxon>
        <taxon>Viridiplantae</taxon>
        <taxon>Streptophyta</taxon>
        <taxon>Embryophyta</taxon>
        <taxon>Tracheophyta</taxon>
        <taxon>Spermatophyta</taxon>
        <taxon>Magnoliopsida</taxon>
        <taxon>eudicotyledons</taxon>
        <taxon>Gunneridae</taxon>
        <taxon>Pentapetalae</taxon>
        <taxon>rosids</taxon>
        <taxon>fabids</taxon>
        <taxon>Fabales</taxon>
        <taxon>Fabaceae</taxon>
        <taxon>Papilionoideae</taxon>
        <taxon>50 kb inversion clade</taxon>
        <taxon>dalbergioids sensu lato</taxon>
        <taxon>Dalbergieae</taxon>
        <taxon>Pterocarpus clade</taxon>
        <taxon>Stylosanthes</taxon>
    </lineage>
</organism>
<name>A0ABU6UKE2_9FABA</name>
<sequence>MLVCHTATVFLPHHHSPLTPFTPPKASSPSSSFRDTAAPSPTDHRPFPSSSLIHRIHVDLLLRETWSLSLKKDRRLHFPADRRRSALFRLPHSCRAASSPPSLKPLFSSDTNTYTFAESLARNGPNHEITSLPPPHQLPIAITFEPELRLMHGLRLSEALVALFTIITHAKHG</sequence>
<comment type="caution">
    <text evidence="2">The sequence shown here is derived from an EMBL/GenBank/DDBJ whole genome shotgun (WGS) entry which is preliminary data.</text>
</comment>